<organism evidence="1 2">
    <name type="scientific">Leptospira vanthielii serovar Holland str. Waz Holland = ATCC 700522</name>
    <dbReference type="NCBI Taxonomy" id="1218591"/>
    <lineage>
        <taxon>Bacteria</taxon>
        <taxon>Pseudomonadati</taxon>
        <taxon>Spirochaetota</taxon>
        <taxon>Spirochaetia</taxon>
        <taxon>Leptospirales</taxon>
        <taxon>Leptospiraceae</taxon>
        <taxon>Leptospira</taxon>
    </lineage>
</organism>
<name>N1W409_9LEPT</name>
<sequence length="40" mass="4971">MRKNTIATKWEWIDFSESPLFLIKKRWGVRPIFRNFTPYP</sequence>
<protein>
    <submittedName>
        <fullName evidence="1">Uncharacterized protein</fullName>
    </submittedName>
</protein>
<dbReference type="Proteomes" id="UP000012227">
    <property type="component" value="Unassembled WGS sequence"/>
</dbReference>
<comment type="caution">
    <text evidence="1">The sequence shown here is derived from an EMBL/GenBank/DDBJ whole genome shotgun (WGS) entry which is preliminary data.</text>
</comment>
<evidence type="ECO:0000313" key="1">
    <source>
        <dbReference type="EMBL" id="EMY69743.1"/>
    </source>
</evidence>
<proteinExistence type="predicted"/>
<gene>
    <name evidence="1" type="ORF">LEP1GSC199_1970</name>
</gene>
<dbReference type="AlphaFoldDB" id="N1W409"/>
<dbReference type="STRING" id="1218591.LEP1GSC199_1970"/>
<accession>N1W409</accession>
<reference evidence="1 2" key="1">
    <citation type="submission" date="2013-03" db="EMBL/GenBank/DDBJ databases">
        <authorList>
            <person name="Harkins D.M."/>
            <person name="Durkin A.S."/>
            <person name="Brinkac L.M."/>
            <person name="Haft D.H."/>
            <person name="Selengut J.D."/>
            <person name="Sanka R."/>
            <person name="DePew J."/>
            <person name="Purushe J."/>
            <person name="Galloway R.L."/>
            <person name="Vinetz J.M."/>
            <person name="Sutton G.G."/>
            <person name="Nierman W.C."/>
            <person name="Fouts D.E."/>
        </authorList>
    </citation>
    <scope>NUCLEOTIDE SEQUENCE [LARGE SCALE GENOMIC DNA]</scope>
    <source>
        <strain evidence="1 2">Waz Holland</strain>
    </source>
</reference>
<evidence type="ECO:0000313" key="2">
    <source>
        <dbReference type="Proteomes" id="UP000012227"/>
    </source>
</evidence>
<dbReference type="EMBL" id="AOGY02000051">
    <property type="protein sequence ID" value="EMY69743.1"/>
    <property type="molecule type" value="Genomic_DNA"/>
</dbReference>